<name>A0AAE1QNE9_9SOLA</name>
<evidence type="ECO:0000313" key="13">
    <source>
        <dbReference type="Proteomes" id="UP001291623"/>
    </source>
</evidence>
<accession>A0AAE1QNE9</accession>
<dbReference type="Pfam" id="PF04998">
    <property type="entry name" value="RNA_pol_Rpb1_5"/>
    <property type="match status" value="2"/>
</dbReference>
<proteinExistence type="predicted"/>
<keyword evidence="6" id="KW-0548">Nucleotidyltransferase</keyword>
<keyword evidence="5" id="KW-0808">Transferase</keyword>
<dbReference type="SUPFAM" id="SSF64484">
    <property type="entry name" value="beta and beta-prime subunits of DNA dependent RNA-polymerase"/>
    <property type="match status" value="1"/>
</dbReference>
<dbReference type="InterPro" id="IPR007081">
    <property type="entry name" value="RNA_pol_Rpb1_5"/>
</dbReference>
<dbReference type="Gene3D" id="1.10.1790.20">
    <property type="match status" value="1"/>
</dbReference>
<evidence type="ECO:0000256" key="6">
    <source>
        <dbReference type="ARBA" id="ARBA00022695"/>
    </source>
</evidence>
<keyword evidence="8" id="KW-0862">Zinc</keyword>
<sequence>MEVLMAERANLVFHNKAIDGTAMKRLISRLIEHFGMAYTSHILDQVKTLGFQQATATSISLGIDDLLTIPSKGWLVQDAEQQSFILEKHHHYGNVHAVEKLRQSIEIWYATSEYLRQEMNPNFRMTDPFNPVHIMSFSGARGNASQVHQLVGMRGLMSDPQGQMIDLPIQSNLREGLSLTEYIISCYGARKGVVDTAVRTSDAGYLTRRLVEVVQHIVVRRTDCGTARGISVSPRNGMMPERIFSQTLIGRVLADDIYMGLRCIATRNQDIGIGLVNRFITFRAQPISIRTPFTCRSTSWICRLCYGRSPTHGDLVELGEAVGIIAGQSIGEPAKNGPPLKSGQVILVQVDSIVIRSAKPYLATPGATVHGHYGETLYEGDTLVTFIYEKSRSGDITQGLPKVEQVLEVRSIDSISMNLEKRVEGWNKCITRILGIPWGFLIGAELTIAQSRISLVNKIQQVYRSQGVQIHNRHIEIIVRQITSKVLVSEDGMSNVFSPGELIGLLRAERMGRALEEAICYRVVLLGITRASLNTQSFISEASFQETARVLAKAALRGRIDWLKGLKENVVLGGVIPVGTGFKGLVHPSKQHNNIPLEKKKKESIRGGDERYFVPPQKII</sequence>
<dbReference type="FunFam" id="1.10.132.30:FF:000002">
    <property type="entry name" value="DNA-directed RNA polymerase subunit beta"/>
    <property type="match status" value="1"/>
</dbReference>
<dbReference type="InterPro" id="IPR007083">
    <property type="entry name" value="RNA_pol_Rpb1_4"/>
</dbReference>
<dbReference type="Pfam" id="PF05000">
    <property type="entry name" value="RNA_pol_Rpb1_4"/>
    <property type="match status" value="1"/>
</dbReference>
<evidence type="ECO:0000256" key="9">
    <source>
        <dbReference type="ARBA" id="ARBA00023163"/>
    </source>
</evidence>
<dbReference type="Gene3D" id="1.10.274.100">
    <property type="entry name" value="RNA polymerase Rpb1, domain 3"/>
    <property type="match status" value="1"/>
</dbReference>
<evidence type="ECO:0000256" key="7">
    <source>
        <dbReference type="ARBA" id="ARBA00022723"/>
    </source>
</evidence>
<evidence type="ECO:0000256" key="1">
    <source>
        <dbReference type="ARBA" id="ARBA00012418"/>
    </source>
</evidence>
<dbReference type="GO" id="GO:0006351">
    <property type="term" value="P:DNA-templated transcription"/>
    <property type="evidence" value="ECO:0007669"/>
    <property type="project" value="InterPro"/>
</dbReference>
<keyword evidence="13" id="KW-1185">Reference proteome</keyword>
<comment type="caution">
    <text evidence="12">The sequence shown here is derived from an EMBL/GenBank/DDBJ whole genome shotgun (WGS) entry which is preliminary data.</text>
</comment>
<organism evidence="12 13">
    <name type="scientific">Anisodus tanguticus</name>
    <dbReference type="NCBI Taxonomy" id="243964"/>
    <lineage>
        <taxon>Eukaryota</taxon>
        <taxon>Viridiplantae</taxon>
        <taxon>Streptophyta</taxon>
        <taxon>Embryophyta</taxon>
        <taxon>Tracheophyta</taxon>
        <taxon>Spermatophyta</taxon>
        <taxon>Magnoliopsida</taxon>
        <taxon>eudicotyledons</taxon>
        <taxon>Gunneridae</taxon>
        <taxon>Pentapetalae</taxon>
        <taxon>asterids</taxon>
        <taxon>lamiids</taxon>
        <taxon>Solanales</taxon>
        <taxon>Solanaceae</taxon>
        <taxon>Solanoideae</taxon>
        <taxon>Hyoscyameae</taxon>
        <taxon>Anisodus</taxon>
    </lineage>
</organism>
<dbReference type="InterPro" id="IPR038120">
    <property type="entry name" value="Rpb1_funnel_sf"/>
</dbReference>
<dbReference type="FunFam" id="1.10.1790.20:FF:000002">
    <property type="entry name" value="DNA-directed RNA polymerase subunit beta"/>
    <property type="match status" value="1"/>
</dbReference>
<reference evidence="12" key="1">
    <citation type="submission" date="2023-12" db="EMBL/GenBank/DDBJ databases">
        <title>Genome assembly of Anisodus tanguticus.</title>
        <authorList>
            <person name="Wang Y.-J."/>
        </authorList>
    </citation>
    <scope>NUCLEOTIDE SEQUENCE</scope>
    <source>
        <strain evidence="12">KB-2021</strain>
        <tissue evidence="12">Leaf</tissue>
    </source>
</reference>
<dbReference type="AlphaFoldDB" id="A0AAE1QNE9"/>
<evidence type="ECO:0000259" key="11">
    <source>
        <dbReference type="Pfam" id="PF05000"/>
    </source>
</evidence>
<dbReference type="GO" id="GO:0003677">
    <property type="term" value="F:DNA binding"/>
    <property type="evidence" value="ECO:0007669"/>
    <property type="project" value="InterPro"/>
</dbReference>
<protein>
    <recommendedName>
        <fullName evidence="1">DNA-directed RNA polymerase</fullName>
        <ecNumber evidence="1">2.7.7.6</ecNumber>
    </recommendedName>
</protein>
<feature type="domain" description="RNA polymerase Rpb1" evidence="10">
    <location>
        <begin position="446"/>
        <end position="532"/>
    </location>
</feature>
<dbReference type="GO" id="GO:0046872">
    <property type="term" value="F:metal ion binding"/>
    <property type="evidence" value="ECO:0007669"/>
    <property type="project" value="UniProtKB-KW"/>
</dbReference>
<evidence type="ECO:0000259" key="10">
    <source>
        <dbReference type="Pfam" id="PF04998"/>
    </source>
</evidence>
<dbReference type="PANTHER" id="PTHR48443:SF2">
    <property type="entry name" value="DNA-DIRECTED RNA POLYMERASE SUBUNIT BETA"/>
    <property type="match status" value="1"/>
</dbReference>
<keyword evidence="4" id="KW-0934">Plastid</keyword>
<evidence type="ECO:0000256" key="5">
    <source>
        <dbReference type="ARBA" id="ARBA00022679"/>
    </source>
</evidence>
<evidence type="ECO:0000256" key="3">
    <source>
        <dbReference type="ARBA" id="ARBA00022528"/>
    </source>
</evidence>
<feature type="domain" description="RNA polymerase Rpb1" evidence="10">
    <location>
        <begin position="176"/>
        <end position="334"/>
    </location>
</feature>
<dbReference type="PANTHER" id="PTHR48443">
    <property type="entry name" value="DNA-DIRECTED RNA POLYMERASE SUBUNIT BETA"/>
    <property type="match status" value="1"/>
</dbReference>
<dbReference type="Gene3D" id="1.10.132.30">
    <property type="match status" value="1"/>
</dbReference>
<keyword evidence="9" id="KW-0804">Transcription</keyword>
<dbReference type="CDD" id="cd02655">
    <property type="entry name" value="RNAP_beta'_C"/>
    <property type="match status" value="1"/>
</dbReference>
<dbReference type="EMBL" id="JAVYJV010000115">
    <property type="protein sequence ID" value="KAK4336600.1"/>
    <property type="molecule type" value="Genomic_DNA"/>
</dbReference>
<dbReference type="EC" id="2.7.7.6" evidence="1"/>
<evidence type="ECO:0000313" key="12">
    <source>
        <dbReference type="EMBL" id="KAK4336600.1"/>
    </source>
</evidence>
<dbReference type="InterPro" id="IPR042102">
    <property type="entry name" value="RNA_pol_Rpb1_3_sf"/>
</dbReference>
<dbReference type="GO" id="GO:0003899">
    <property type="term" value="F:DNA-directed RNA polymerase activity"/>
    <property type="evidence" value="ECO:0007669"/>
    <property type="project" value="UniProtKB-EC"/>
</dbReference>
<evidence type="ECO:0000256" key="8">
    <source>
        <dbReference type="ARBA" id="ARBA00022833"/>
    </source>
</evidence>
<dbReference type="Gene3D" id="1.10.150.390">
    <property type="match status" value="1"/>
</dbReference>
<evidence type="ECO:0000256" key="4">
    <source>
        <dbReference type="ARBA" id="ARBA00022640"/>
    </source>
</evidence>
<evidence type="ECO:0000256" key="2">
    <source>
        <dbReference type="ARBA" id="ARBA00022478"/>
    </source>
</evidence>
<dbReference type="Proteomes" id="UP001291623">
    <property type="component" value="Unassembled WGS sequence"/>
</dbReference>
<gene>
    <name evidence="12" type="ORF">RND71_043929</name>
</gene>
<dbReference type="GO" id="GO:0000428">
    <property type="term" value="C:DNA-directed RNA polymerase complex"/>
    <property type="evidence" value="ECO:0007669"/>
    <property type="project" value="UniProtKB-KW"/>
</dbReference>
<keyword evidence="3" id="KW-0150">Chloroplast</keyword>
<keyword evidence="7" id="KW-0479">Metal-binding</keyword>
<feature type="domain" description="RNA polymerase Rpb1" evidence="11">
    <location>
        <begin position="97"/>
        <end position="161"/>
    </location>
</feature>
<keyword evidence="2" id="KW-0240">DNA-directed RNA polymerase</keyword>